<evidence type="ECO:0000313" key="2">
    <source>
        <dbReference type="EMBL" id="BBL69651.1"/>
    </source>
</evidence>
<evidence type="ECO:0000259" key="1">
    <source>
        <dbReference type="Pfam" id="PF08770"/>
    </source>
</evidence>
<proteinExistence type="predicted"/>
<dbReference type="KEGG" id="moz:MoryE10_02570"/>
<dbReference type="InterPro" id="IPR030995">
    <property type="entry name" value="SoxZ"/>
</dbReference>
<sequence>MAKRPVVDVKIRSKRQDDGSTLLRMLITHPMETGRRKDEADGKVVPAHYLEEVTVLHNNEIVARCLTGPGVSRDPYFAFKLRDCKPGDSLRVEWRDNKGGSGNATAVSE</sequence>
<dbReference type="NCBIfam" id="TIGR04490">
    <property type="entry name" value="SoxZ_true"/>
    <property type="match status" value="1"/>
</dbReference>
<dbReference type="InterPro" id="IPR014880">
    <property type="entry name" value="SoxZ_dom"/>
</dbReference>
<reference evidence="2" key="1">
    <citation type="submission" date="2019-06" db="EMBL/GenBank/DDBJ databases">
        <title>Complete genome sequence of Methylogaea oryzae strain JCM16910.</title>
        <authorList>
            <person name="Asakawa S."/>
        </authorList>
    </citation>
    <scope>NUCLEOTIDE SEQUENCE</scope>
    <source>
        <strain evidence="2">E10</strain>
    </source>
</reference>
<name>A0A8D4VL95_9GAMM</name>
<gene>
    <name evidence="2" type="primary">soxZ</name>
    <name evidence="2" type="ORF">MoryE10_02570</name>
</gene>
<dbReference type="Proteomes" id="UP000824988">
    <property type="component" value="Chromosome"/>
</dbReference>
<organism evidence="2 3">
    <name type="scientific">Methylogaea oryzae</name>
    <dbReference type="NCBI Taxonomy" id="1295382"/>
    <lineage>
        <taxon>Bacteria</taxon>
        <taxon>Pseudomonadati</taxon>
        <taxon>Pseudomonadota</taxon>
        <taxon>Gammaproteobacteria</taxon>
        <taxon>Methylococcales</taxon>
        <taxon>Methylococcaceae</taxon>
        <taxon>Methylogaea</taxon>
    </lineage>
</organism>
<protein>
    <submittedName>
        <fullName evidence="2">Thiosulfate oxidation carrier complex protein SoxZ</fullName>
    </submittedName>
</protein>
<dbReference type="AlphaFoldDB" id="A0A8D4VL95"/>
<keyword evidence="3" id="KW-1185">Reference proteome</keyword>
<dbReference type="RefSeq" id="WP_246598927.1">
    <property type="nucleotide sequence ID" value="NZ_AP019782.1"/>
</dbReference>
<feature type="domain" description="Sulphur oxidation protein SoxZ" evidence="1">
    <location>
        <begin position="13"/>
        <end position="106"/>
    </location>
</feature>
<evidence type="ECO:0000313" key="3">
    <source>
        <dbReference type="Proteomes" id="UP000824988"/>
    </source>
</evidence>
<dbReference type="Pfam" id="PF08770">
    <property type="entry name" value="SoxZ"/>
    <property type="match status" value="1"/>
</dbReference>
<accession>A0A8D4VL95</accession>
<dbReference type="EMBL" id="AP019782">
    <property type="protein sequence ID" value="BBL69651.1"/>
    <property type="molecule type" value="Genomic_DNA"/>
</dbReference>